<feature type="transmembrane region" description="Helical" evidence="2">
    <location>
        <begin position="221"/>
        <end position="238"/>
    </location>
</feature>
<feature type="transmembrane region" description="Helical" evidence="2">
    <location>
        <begin position="156"/>
        <end position="176"/>
    </location>
</feature>
<keyword evidence="2" id="KW-0472">Membrane</keyword>
<feature type="transmembrane region" description="Helical" evidence="2">
    <location>
        <begin position="259"/>
        <end position="279"/>
    </location>
</feature>
<feature type="transmembrane region" description="Helical" evidence="2">
    <location>
        <begin position="7"/>
        <end position="23"/>
    </location>
</feature>
<organism evidence="3 4">
    <name type="scientific">Paractinoplanes ferrugineus</name>
    <dbReference type="NCBI Taxonomy" id="113564"/>
    <lineage>
        <taxon>Bacteria</taxon>
        <taxon>Bacillati</taxon>
        <taxon>Actinomycetota</taxon>
        <taxon>Actinomycetes</taxon>
        <taxon>Micromonosporales</taxon>
        <taxon>Micromonosporaceae</taxon>
        <taxon>Paractinoplanes</taxon>
    </lineage>
</organism>
<evidence type="ECO:0000256" key="2">
    <source>
        <dbReference type="SAM" id="Phobius"/>
    </source>
</evidence>
<proteinExistence type="predicted"/>
<accession>A0A919IZS5</accession>
<feature type="compositionally biased region" description="Polar residues" evidence="1">
    <location>
        <begin position="353"/>
        <end position="362"/>
    </location>
</feature>
<evidence type="ECO:0000313" key="4">
    <source>
        <dbReference type="Proteomes" id="UP000598174"/>
    </source>
</evidence>
<protein>
    <submittedName>
        <fullName evidence="3">Uncharacterized protein</fullName>
    </submittedName>
</protein>
<dbReference type="Proteomes" id="UP000598174">
    <property type="component" value="Unassembled WGS sequence"/>
</dbReference>
<reference evidence="3" key="1">
    <citation type="submission" date="2021-01" db="EMBL/GenBank/DDBJ databases">
        <title>Whole genome shotgun sequence of Actinoplanes ferrugineus NBRC 15555.</title>
        <authorList>
            <person name="Komaki H."/>
            <person name="Tamura T."/>
        </authorList>
    </citation>
    <scope>NUCLEOTIDE SEQUENCE</scope>
    <source>
        <strain evidence="3">NBRC 15555</strain>
    </source>
</reference>
<keyword evidence="2" id="KW-0812">Transmembrane</keyword>
<feature type="transmembrane region" description="Helical" evidence="2">
    <location>
        <begin position="55"/>
        <end position="77"/>
    </location>
</feature>
<keyword evidence="4" id="KW-1185">Reference proteome</keyword>
<feature type="transmembrane region" description="Helical" evidence="2">
    <location>
        <begin position="29"/>
        <end position="46"/>
    </location>
</feature>
<feature type="compositionally biased region" description="Low complexity" evidence="1">
    <location>
        <begin position="330"/>
        <end position="351"/>
    </location>
</feature>
<feature type="transmembrane region" description="Helical" evidence="2">
    <location>
        <begin position="118"/>
        <end position="136"/>
    </location>
</feature>
<evidence type="ECO:0000313" key="3">
    <source>
        <dbReference type="EMBL" id="GIE11243.1"/>
    </source>
</evidence>
<keyword evidence="2" id="KW-1133">Transmembrane helix</keyword>
<dbReference type="EMBL" id="BOMM01000028">
    <property type="protein sequence ID" value="GIE11243.1"/>
    <property type="molecule type" value="Genomic_DNA"/>
</dbReference>
<feature type="transmembrane region" description="Helical" evidence="2">
    <location>
        <begin position="188"/>
        <end position="209"/>
    </location>
</feature>
<feature type="region of interest" description="Disordered" evidence="1">
    <location>
        <begin position="312"/>
        <end position="362"/>
    </location>
</feature>
<feature type="transmembrane region" description="Helical" evidence="2">
    <location>
        <begin position="285"/>
        <end position="304"/>
    </location>
</feature>
<sequence length="362" mass="37592">MLPLRLYAVATSIVVALYALLPSSTNRSAFFLLVTIGVMPAVLVALRRAPAGWRLAWWLLLAAMTLYNIGTVIWLWIVVVDGNTTGDGTVAEVFLGAGSILVLGTALVVIVQRGRRDIGGIIDSVITALALTGIFWDSLLLPALSDQHATAGRQVAVFVNVLVMAGTLGALLRISLASPADAGELTSVRLLTVSVGIALFGNVAGALAVDPLTGARADWTNVAYLAAYAVLGCAALHPSVATVTRPGEAPVDDLSTRRLAFLGAMLALSPLIGGGRVIFGLPTDGTLIALSSAALIPLVMIRIARLSQARRRPSGHSAGWRPPTRSPGCPTARPASTTSPRRSRPTRPGSPCCSATSTASNR</sequence>
<dbReference type="AlphaFoldDB" id="A0A919IZS5"/>
<feature type="transmembrane region" description="Helical" evidence="2">
    <location>
        <begin position="89"/>
        <end position="111"/>
    </location>
</feature>
<comment type="caution">
    <text evidence="3">The sequence shown here is derived from an EMBL/GenBank/DDBJ whole genome shotgun (WGS) entry which is preliminary data.</text>
</comment>
<name>A0A919IZS5_9ACTN</name>
<gene>
    <name evidence="3" type="ORF">Afe05nite_30830</name>
</gene>
<evidence type="ECO:0000256" key="1">
    <source>
        <dbReference type="SAM" id="MobiDB-lite"/>
    </source>
</evidence>